<reference evidence="2 3" key="1">
    <citation type="submission" date="2018-07" db="EMBL/GenBank/DDBJ databases">
        <title>Genomic Encyclopedia of Type Strains, Phase III (KMG-III): the genomes of soil and plant-associated and newly described type strains.</title>
        <authorList>
            <person name="Whitman W."/>
        </authorList>
    </citation>
    <scope>NUCLEOTIDE SEQUENCE [LARGE SCALE GENOMIC DNA]</scope>
    <source>
        <strain evidence="2 3">CECT 8333</strain>
    </source>
</reference>
<keyword evidence="1" id="KW-0472">Membrane</keyword>
<gene>
    <name evidence="2" type="ORF">DFP94_1183</name>
</gene>
<dbReference type="PANTHER" id="PTHR35337">
    <property type="entry name" value="SLR1478 PROTEIN"/>
    <property type="match status" value="1"/>
</dbReference>
<evidence type="ECO:0000313" key="2">
    <source>
        <dbReference type="EMBL" id="RCX13951.1"/>
    </source>
</evidence>
<sequence>MLSLRRFFLDLSRYKKMIWISLLLFTIGIILGAAGSESIARLVAPQLESLQGYSRQLSQSPMPELSFFKFIFINNAVKSVAVILLGALLGLFPAIFLLMNGMVLGMVVSLAASQGENLFDLIVLGLLPHGIIEIPAILIASAFGLQFGYLVLKGVGELGARDRGDRTVKWGEFLTSAGRGAFWIVIFLLVAAVIESTITYYLVR</sequence>
<protein>
    <submittedName>
        <fullName evidence="2">Stage II sporulation protein M</fullName>
    </submittedName>
</protein>
<evidence type="ECO:0000313" key="3">
    <source>
        <dbReference type="Proteomes" id="UP000253090"/>
    </source>
</evidence>
<dbReference type="RefSeq" id="WP_114498940.1">
    <property type="nucleotide sequence ID" value="NZ_QPJW01000018.1"/>
</dbReference>
<dbReference type="EMBL" id="QPJW01000018">
    <property type="protein sequence ID" value="RCX13951.1"/>
    <property type="molecule type" value="Genomic_DNA"/>
</dbReference>
<dbReference type="AlphaFoldDB" id="A0A369AXS1"/>
<accession>A0A369AXS1</accession>
<keyword evidence="1" id="KW-1133">Transmembrane helix</keyword>
<keyword evidence="3" id="KW-1185">Reference proteome</keyword>
<proteinExistence type="predicted"/>
<dbReference type="Proteomes" id="UP000253090">
    <property type="component" value="Unassembled WGS sequence"/>
</dbReference>
<evidence type="ECO:0000256" key="1">
    <source>
        <dbReference type="SAM" id="Phobius"/>
    </source>
</evidence>
<dbReference type="OrthoDB" id="161024at2"/>
<organism evidence="2 3">
    <name type="scientific">Fontibacillus phaseoli</name>
    <dbReference type="NCBI Taxonomy" id="1416533"/>
    <lineage>
        <taxon>Bacteria</taxon>
        <taxon>Bacillati</taxon>
        <taxon>Bacillota</taxon>
        <taxon>Bacilli</taxon>
        <taxon>Bacillales</taxon>
        <taxon>Paenibacillaceae</taxon>
        <taxon>Fontibacillus</taxon>
    </lineage>
</organism>
<dbReference type="Pfam" id="PF01944">
    <property type="entry name" value="SpoIIM"/>
    <property type="match status" value="1"/>
</dbReference>
<comment type="caution">
    <text evidence="2">The sequence shown here is derived from an EMBL/GenBank/DDBJ whole genome shotgun (WGS) entry which is preliminary data.</text>
</comment>
<feature type="transmembrane region" description="Helical" evidence="1">
    <location>
        <begin position="80"/>
        <end position="111"/>
    </location>
</feature>
<feature type="transmembrane region" description="Helical" evidence="1">
    <location>
        <begin position="118"/>
        <end position="143"/>
    </location>
</feature>
<name>A0A369AXS1_9BACL</name>
<dbReference type="InterPro" id="IPR002798">
    <property type="entry name" value="SpoIIM-like"/>
</dbReference>
<dbReference type="PANTHER" id="PTHR35337:SF1">
    <property type="entry name" value="SLR1478 PROTEIN"/>
    <property type="match status" value="1"/>
</dbReference>
<feature type="transmembrane region" description="Helical" evidence="1">
    <location>
        <begin position="180"/>
        <end position="203"/>
    </location>
</feature>
<keyword evidence="1" id="KW-0812">Transmembrane</keyword>